<evidence type="ECO:0000256" key="6">
    <source>
        <dbReference type="SAM" id="Coils"/>
    </source>
</evidence>
<dbReference type="InterPro" id="IPR041679">
    <property type="entry name" value="DNA2/NAM7-like_C"/>
</dbReference>
<dbReference type="Pfam" id="PF12726">
    <property type="entry name" value="SEN1_N"/>
    <property type="match status" value="1"/>
</dbReference>
<dbReference type="GO" id="GO:0016604">
    <property type="term" value="C:nuclear body"/>
    <property type="evidence" value="ECO:0007669"/>
    <property type="project" value="TreeGrafter"/>
</dbReference>
<dbReference type="InterPro" id="IPR045055">
    <property type="entry name" value="DNA2/NAM7-like"/>
</dbReference>
<feature type="region of interest" description="Disordered" evidence="7">
    <location>
        <begin position="724"/>
        <end position="743"/>
    </location>
</feature>
<feature type="coiled-coil region" evidence="6">
    <location>
        <begin position="1347"/>
        <end position="1426"/>
    </location>
</feature>
<feature type="compositionally biased region" description="Low complexity" evidence="7">
    <location>
        <begin position="889"/>
        <end position="902"/>
    </location>
</feature>
<feature type="region of interest" description="Disordered" evidence="7">
    <location>
        <begin position="1761"/>
        <end position="1840"/>
    </location>
</feature>
<evidence type="ECO:0000259" key="8">
    <source>
        <dbReference type="Pfam" id="PF12726"/>
    </source>
</evidence>
<feature type="compositionally biased region" description="Polar residues" evidence="7">
    <location>
        <begin position="1961"/>
        <end position="1970"/>
    </location>
</feature>
<dbReference type="OrthoDB" id="6513042at2759"/>
<sequence length="1970" mass="221511">MLTFHHHRIIRFWARKLLEKFAADGYLICEDDLKELAMVGDILRLFERPTKTSSWPDISPIPATDHVAELWKALRLIVGIIPTDLLQTVVKDSGVSMLNLLREQFSENTGCFAEILKTISSMLVKLKIQFWGAVGHDSTPYITILKTICEHDEFQAAMRIAKEGNAGKILQRDGTLYPEDKLIGKMKSILEWMFPYWMSLRLSPVEDQLTEKLMDTLFGYFQLDAWALMCKAYCAELGFRVMRQNAEDKKMPCSKINEYANRIVAFASLSCDSLPQSFTELPNLANQVLSDILEYDTRAIYNTFMTSVRDDTSLTSVDVRYLGFERVWKAVSTKGNAELAAVVLRAYANVATIDIPDVQNAVIDSIEGSGVLKQIAEIRSVVSALIKAENTMSWEKRKKLLLDVDMVKPFLQLLCSPYPGIQHGTIKFVCVPSHELGPQQAFRQIFIENPLQTLKSFSMVLSDFNDMSRYMAQELFPAVPALTQNLTYLMSSLVGDEESYLPQAVIAGDTFANGEYVALQTFWDRCWQAISLIFSNGLQWAEKYKPKQVVDTVIPVLDIADQMIGSRQLFHRLIHTSQLSSMDVAMDEPLGYSSVSQCVDSLSHWIYVTRNQVLEKLVPLLLTMLKELNQVHERILEETYERLIIAATGGNASRLSEMGREQLRKNLSLHEPVKTILIEDSDDEAVEWQEVSSRDHIPSPVPTPSVSMKSRQTTLDKSFFSSTNALSLDNSSPPRSVPKITSYFNKMPTSPIDVDLEEKDNTIAQDLSVAQSDQKNIEDLELDEFDDIDFSTIPDEWFEGKETDAETSTSQDQTSNEATVTGPSSNNGLGKPSIPQKPKANVTRVFPQQPKSATYAVTSTGRKLKPPSMGFSKIKALREEFRAERRMNATVRSPSAAAVARARNGEDDSESSDTDSSDDDDGSGLLGLVQDVDDAKANLVNAEKASMKALFEQSKKRTTKLIESPVSRALMERRARVKEAEVRKKKVTPDIDKLYKTILSWNIMTDSEVPPNSTMDTYLRVKNTYSSFKEYFDVFEPLLLLEVWMQLVRAKESLSESDIIDQCILDNRCHVNDFVDVTFKIALGSINGLSADDLVCVANHFGPDFFKSEDKPMDETTKAWKGRIFLGKIMTITQKKNVGDVTVRCYFTHDRITLLNGLAPKTTWRMLRITSLTTTQREYTALAGLEHYDLASEILAPSPATKIIPNENAISDCIRIYSVNRPQAEAIVGVLQKKKGFTLIQGPPGTGKTKTILGLIVSLLDQKAAKRLKVDSSKTSGKLLVCAPSNAAVDEIAKRLKEGVVTADGLVRPNIIRIGVPESVNSSVKDLTLDRLVDKEVIGNVDNEMMSKQWAARREKLNEDMNKYQLDMEEVDRELADTAKDAVAIKNLRDARKALQEKRNRCRVMLKDLSEEKHNYTRDLEISRLRARQKVFGQADVVCATLSASGHDMISSMGLTFETVIIDEAAQSIEISTLIPLKYDCQRCVLVGDPNQLPPTVLSLVAAKYQYEQSLFMRLQHSIPDDVHLLSIQYRMHPAISAFPSKLFYNSRLKDGPDMDKISGAVWHTKEEFPPYRFFHIEEGKEKTGYGKSIYNVAEAEAAVVLVDKLACQLPMVKFAYKIGVITPYKQQLSQLKLRFERRFGPRILDVIDFNTVASAIDGFQGQEKDIIIFSCVRAGSGRGIGFLADIRRMNVGLTRAKRSLFVLGHAPSLMHSQYWGDLVQDATERGVLVECRQPYFQHNLSNYIPQNLFQSEVTSGLKRSLPERSKVHHIPIPSVDDTSIKRRRTDDSTRSLETREIHGQKPQSLVTEEDSPILCYDTESKTSESSSSTQSLEKSACDTKRHPFSQTVVKDFPAMKQKMTLAEYRASIGLPPLNSSSNATSRTTIRPPAAKMSNLFIPKNRRTDTKVPAPVGQTHTVLSARERAELEHLAAKKKLREIREEEARRSSPTSSDTRRESLESLYNSMSRPR</sequence>
<feature type="region of interest" description="Disordered" evidence="7">
    <location>
        <begin position="1938"/>
        <end position="1970"/>
    </location>
</feature>
<dbReference type="InterPro" id="IPR027417">
    <property type="entry name" value="P-loop_NTPase"/>
</dbReference>
<name>A0A8H7BK21_9FUNG</name>
<proteinExistence type="inferred from homology"/>
<evidence type="ECO:0000259" key="9">
    <source>
        <dbReference type="Pfam" id="PF13086"/>
    </source>
</evidence>
<evidence type="ECO:0000313" key="12">
    <source>
        <dbReference type="EMBL" id="KAF7724220.1"/>
    </source>
</evidence>
<evidence type="ECO:0000259" key="11">
    <source>
        <dbReference type="Pfam" id="PF23576"/>
    </source>
</evidence>
<feature type="compositionally biased region" description="Low complexity" evidence="7">
    <location>
        <begin position="1824"/>
        <end position="1835"/>
    </location>
</feature>
<evidence type="ECO:0000256" key="1">
    <source>
        <dbReference type="ARBA" id="ARBA00007913"/>
    </source>
</evidence>
<feature type="compositionally biased region" description="Basic and acidic residues" evidence="7">
    <location>
        <begin position="1779"/>
        <end position="1800"/>
    </location>
</feature>
<evidence type="ECO:0000256" key="5">
    <source>
        <dbReference type="ARBA" id="ARBA00022840"/>
    </source>
</evidence>
<dbReference type="Pfam" id="PF23576">
    <property type="entry name" value="SEN1_barrel"/>
    <property type="match status" value="1"/>
</dbReference>
<dbReference type="CDD" id="cd18808">
    <property type="entry name" value="SF1_C_Upf1"/>
    <property type="match status" value="1"/>
</dbReference>
<dbReference type="EMBL" id="JABAYA010000126">
    <property type="protein sequence ID" value="KAF7724220.1"/>
    <property type="molecule type" value="Genomic_DNA"/>
</dbReference>
<evidence type="ECO:0000256" key="4">
    <source>
        <dbReference type="ARBA" id="ARBA00022806"/>
    </source>
</evidence>
<keyword evidence="3" id="KW-0378">Hydrolase</keyword>
<dbReference type="Proteomes" id="UP000605846">
    <property type="component" value="Unassembled WGS sequence"/>
</dbReference>
<feature type="compositionally biased region" description="Polar residues" evidence="7">
    <location>
        <begin position="849"/>
        <end position="861"/>
    </location>
</feature>
<feature type="domain" description="Helicase Sen1 N-terminal" evidence="8">
    <location>
        <begin position="4"/>
        <end position="581"/>
    </location>
</feature>
<dbReference type="PANTHER" id="PTHR10887">
    <property type="entry name" value="DNA2/NAM7 HELICASE FAMILY"/>
    <property type="match status" value="1"/>
</dbReference>
<comment type="similarity">
    <text evidence="1">Belongs to the DNA2/NAM7 helicase family.</text>
</comment>
<feature type="region of interest" description="Disordered" evidence="7">
    <location>
        <begin position="801"/>
        <end position="869"/>
    </location>
</feature>
<dbReference type="GO" id="GO:0006369">
    <property type="term" value="P:termination of RNA polymerase II transcription"/>
    <property type="evidence" value="ECO:0007669"/>
    <property type="project" value="TreeGrafter"/>
</dbReference>
<keyword evidence="4 12" id="KW-0347">Helicase</keyword>
<feature type="region of interest" description="Disordered" evidence="7">
    <location>
        <begin position="1872"/>
        <end position="1910"/>
    </location>
</feature>
<dbReference type="FunFam" id="3.40.50.300:FF:000326">
    <property type="entry name" value="P-loop containing nucleoside triphosphate hydrolase"/>
    <property type="match status" value="1"/>
</dbReference>
<evidence type="ECO:0000313" key="13">
    <source>
        <dbReference type="Proteomes" id="UP000605846"/>
    </source>
</evidence>
<dbReference type="GO" id="GO:0001147">
    <property type="term" value="F:transcription termination site sequence-specific DNA binding"/>
    <property type="evidence" value="ECO:0007669"/>
    <property type="project" value="TreeGrafter"/>
</dbReference>
<dbReference type="SUPFAM" id="SSF52540">
    <property type="entry name" value="P-loop containing nucleoside triphosphate hydrolases"/>
    <property type="match status" value="1"/>
</dbReference>
<organism evidence="12 13">
    <name type="scientific">Apophysomyces ossiformis</name>
    <dbReference type="NCBI Taxonomy" id="679940"/>
    <lineage>
        <taxon>Eukaryota</taxon>
        <taxon>Fungi</taxon>
        <taxon>Fungi incertae sedis</taxon>
        <taxon>Mucoromycota</taxon>
        <taxon>Mucoromycotina</taxon>
        <taxon>Mucoromycetes</taxon>
        <taxon>Mucorales</taxon>
        <taxon>Mucorineae</taxon>
        <taxon>Mucoraceae</taxon>
        <taxon>Apophysomyces</taxon>
    </lineage>
</organism>
<dbReference type="GO" id="GO:0004386">
    <property type="term" value="F:helicase activity"/>
    <property type="evidence" value="ECO:0007669"/>
    <property type="project" value="UniProtKB-KW"/>
</dbReference>
<reference evidence="12" key="1">
    <citation type="submission" date="2020-01" db="EMBL/GenBank/DDBJ databases">
        <title>Genome Sequencing of Three Apophysomyces-Like Fungal Strains Confirms a Novel Fungal Genus in the Mucoromycota with divergent Burkholderia-like Endosymbiotic Bacteria.</title>
        <authorList>
            <person name="Stajich J.E."/>
            <person name="Macias A.M."/>
            <person name="Carter-House D."/>
            <person name="Lovett B."/>
            <person name="Kasson L.R."/>
            <person name="Berry K."/>
            <person name="Grigoriev I."/>
            <person name="Chang Y."/>
            <person name="Spatafora J."/>
            <person name="Kasson M.T."/>
        </authorList>
    </citation>
    <scope>NUCLEOTIDE SEQUENCE</scope>
    <source>
        <strain evidence="12">NRRL A-21654</strain>
    </source>
</reference>
<dbReference type="InterPro" id="IPR056474">
    <property type="entry name" value="SEN1_barrel"/>
</dbReference>
<feature type="compositionally biased region" description="Acidic residues" evidence="7">
    <location>
        <begin position="907"/>
        <end position="922"/>
    </location>
</feature>
<keyword evidence="6" id="KW-0175">Coiled coil</keyword>
<evidence type="ECO:0000256" key="3">
    <source>
        <dbReference type="ARBA" id="ARBA00022801"/>
    </source>
</evidence>
<feature type="domain" description="Helicase SEN1 beta-barrel" evidence="11">
    <location>
        <begin position="1061"/>
        <end position="1169"/>
    </location>
</feature>
<keyword evidence="13" id="KW-1185">Reference proteome</keyword>
<feature type="compositionally biased region" description="Polar residues" evidence="7">
    <location>
        <begin position="1874"/>
        <end position="1885"/>
    </location>
</feature>
<dbReference type="Pfam" id="PF13086">
    <property type="entry name" value="AAA_11"/>
    <property type="match status" value="1"/>
</dbReference>
<dbReference type="InterPro" id="IPR024481">
    <property type="entry name" value="Helicase_Sen1_N"/>
</dbReference>
<feature type="region of interest" description="Disordered" evidence="7">
    <location>
        <begin position="691"/>
        <end position="710"/>
    </location>
</feature>
<keyword evidence="2" id="KW-0547">Nucleotide-binding</keyword>
<dbReference type="PANTHER" id="PTHR10887:SF495">
    <property type="entry name" value="HELICASE SENATAXIN ISOFORM X1-RELATED"/>
    <property type="match status" value="1"/>
</dbReference>
<evidence type="ECO:0000256" key="2">
    <source>
        <dbReference type="ARBA" id="ARBA00022741"/>
    </source>
</evidence>
<comment type="caution">
    <text evidence="12">The sequence shown here is derived from an EMBL/GenBank/DDBJ whole genome shotgun (WGS) entry which is preliminary data.</text>
</comment>
<dbReference type="GO" id="GO:0016787">
    <property type="term" value="F:hydrolase activity"/>
    <property type="evidence" value="ECO:0007669"/>
    <property type="project" value="UniProtKB-KW"/>
</dbReference>
<evidence type="ECO:0000259" key="10">
    <source>
        <dbReference type="Pfam" id="PF13087"/>
    </source>
</evidence>
<evidence type="ECO:0000256" key="7">
    <source>
        <dbReference type="SAM" id="MobiDB-lite"/>
    </source>
</evidence>
<protein>
    <submittedName>
        <fullName evidence="12">DEAD-box type RNA helicase</fullName>
    </submittedName>
</protein>
<feature type="compositionally biased region" description="Polar residues" evidence="7">
    <location>
        <begin position="724"/>
        <end position="734"/>
    </location>
</feature>
<keyword evidence="5" id="KW-0067">ATP-binding</keyword>
<dbReference type="InterPro" id="IPR041677">
    <property type="entry name" value="DNA2/NAM7_AAA_11"/>
</dbReference>
<dbReference type="GO" id="GO:0005694">
    <property type="term" value="C:chromosome"/>
    <property type="evidence" value="ECO:0007669"/>
    <property type="project" value="UniProtKB-ARBA"/>
</dbReference>
<feature type="domain" description="DNA2/NAM7 helicase helicase" evidence="9">
    <location>
        <begin position="1219"/>
        <end position="1499"/>
    </location>
</feature>
<gene>
    <name evidence="12" type="primary">SEN1</name>
    <name evidence="12" type="ORF">EC973_001239</name>
</gene>
<dbReference type="InterPro" id="IPR047187">
    <property type="entry name" value="SF1_C_Upf1"/>
</dbReference>
<dbReference type="Gene3D" id="3.40.50.300">
    <property type="entry name" value="P-loop containing nucleotide triphosphate hydrolases"/>
    <property type="match status" value="2"/>
</dbReference>
<dbReference type="GO" id="GO:0005524">
    <property type="term" value="F:ATP binding"/>
    <property type="evidence" value="ECO:0007669"/>
    <property type="project" value="UniProtKB-KW"/>
</dbReference>
<feature type="compositionally biased region" description="Polar residues" evidence="7">
    <location>
        <begin position="806"/>
        <end position="828"/>
    </location>
</feature>
<feature type="region of interest" description="Disordered" evidence="7">
    <location>
        <begin position="885"/>
        <end position="927"/>
    </location>
</feature>
<dbReference type="Pfam" id="PF13087">
    <property type="entry name" value="AAA_12"/>
    <property type="match status" value="1"/>
</dbReference>
<feature type="domain" description="DNA2/NAM7 helicase-like C-terminal" evidence="10">
    <location>
        <begin position="1507"/>
        <end position="1707"/>
    </location>
</feature>
<dbReference type="CDD" id="cd18042">
    <property type="entry name" value="DEXXQc_SETX"/>
    <property type="match status" value="1"/>
</dbReference>
<accession>A0A8H7BK21</accession>